<dbReference type="EMBL" id="CP026948">
    <property type="protein sequence ID" value="AWB83265.1"/>
    <property type="molecule type" value="Genomic_DNA"/>
</dbReference>
<organism evidence="1 2">
    <name type="scientific">Corynebacterium liangguodongii</name>
    <dbReference type="NCBI Taxonomy" id="2079535"/>
    <lineage>
        <taxon>Bacteria</taxon>
        <taxon>Bacillati</taxon>
        <taxon>Actinomycetota</taxon>
        <taxon>Actinomycetes</taxon>
        <taxon>Mycobacteriales</taxon>
        <taxon>Corynebacteriaceae</taxon>
        <taxon>Corynebacterium</taxon>
    </lineage>
</organism>
<dbReference type="KEGG" id="clia:C3E79_01175"/>
<dbReference type="AlphaFoldDB" id="A0A2S0WBX2"/>
<evidence type="ECO:0000313" key="2">
    <source>
        <dbReference type="Proteomes" id="UP000244754"/>
    </source>
</evidence>
<accession>A0A2S0WBX2</accession>
<dbReference type="OrthoDB" id="4422894at2"/>
<reference evidence="2" key="1">
    <citation type="submission" date="2018-01" db="EMBL/GenBank/DDBJ databases">
        <authorList>
            <person name="Li J."/>
        </authorList>
    </citation>
    <scope>NUCLEOTIDE SEQUENCE [LARGE SCALE GENOMIC DNA]</scope>
    <source>
        <strain evidence="2">2184</strain>
    </source>
</reference>
<evidence type="ECO:0000313" key="1">
    <source>
        <dbReference type="EMBL" id="AWB83265.1"/>
    </source>
</evidence>
<proteinExistence type="predicted"/>
<sequence length="123" mass="13186">MAHTHESVADIRSESFPQYQQSIEDSYIDGYEPVSLSAPHSSLNTHAMWVAMGLILAALFGIGLSVWGAGALVVGMGSEPNIGAKLLTLGLIEVAVTLIGAAVLMTIGRRNYRAYRKRTGRVN</sequence>
<keyword evidence="2" id="KW-1185">Reference proteome</keyword>
<dbReference type="Proteomes" id="UP000244754">
    <property type="component" value="Chromosome"/>
</dbReference>
<dbReference type="RefSeq" id="WP_108403261.1">
    <property type="nucleotide sequence ID" value="NZ_CP026948.1"/>
</dbReference>
<gene>
    <name evidence="1" type="ORF">C3E79_01175</name>
</gene>
<protein>
    <submittedName>
        <fullName evidence="1">Uncharacterized protein</fullName>
    </submittedName>
</protein>
<name>A0A2S0WBX2_9CORY</name>